<dbReference type="SUPFAM" id="SSF53474">
    <property type="entry name" value="alpha/beta-Hydrolases"/>
    <property type="match status" value="1"/>
</dbReference>
<sequence length="267" mass="28987">MSLFHCHFFSKVLQTPTELTVCLPSPPDYVCKETPIDQLYAPVQDRLPVLTLLHGLSGDCTSWLRESSVERYAAEAGVALVMPSAQNSFYSDLSPAGPYFTYIAEEVPRFCRASFGLSTRREQNFIAGLSMGGYGAAKLALTLPERYAAFASLSGALDAAALAGQWKDDPAFAKIAAAFGELDQVAGSEHDLHALAQGLAESDAPLPAAYLCCGTEDFLYPYTPAFADFLGALGFDVTEEEGPGVHDWAFWDEFIQKVLAWLPLPRL</sequence>
<comment type="caution">
    <text evidence="1">The sequence shown here is derived from an EMBL/GenBank/DDBJ whole genome shotgun (WGS) entry which is preliminary data.</text>
</comment>
<dbReference type="GO" id="GO:0016747">
    <property type="term" value="F:acyltransferase activity, transferring groups other than amino-acyl groups"/>
    <property type="evidence" value="ECO:0007669"/>
    <property type="project" value="TreeGrafter"/>
</dbReference>
<keyword evidence="1" id="KW-0378">Hydrolase</keyword>
<evidence type="ECO:0000313" key="2">
    <source>
        <dbReference type="Proteomes" id="UP000184089"/>
    </source>
</evidence>
<organism evidence="1 2">
    <name type="scientific">Bittarella massiliensis</name>
    <name type="common">ex Durand et al. 2017</name>
    <dbReference type="NCBI Taxonomy" id="1720313"/>
    <lineage>
        <taxon>Bacteria</taxon>
        <taxon>Bacillati</taxon>
        <taxon>Bacillota</taxon>
        <taxon>Clostridia</taxon>
        <taxon>Eubacteriales</taxon>
        <taxon>Oscillospiraceae</taxon>
        <taxon>Bittarella (ex Durand et al. 2017)</taxon>
    </lineage>
</organism>
<dbReference type="Proteomes" id="UP000184089">
    <property type="component" value="Unassembled WGS sequence"/>
</dbReference>
<dbReference type="Pfam" id="PF00756">
    <property type="entry name" value="Esterase"/>
    <property type="match status" value="1"/>
</dbReference>
<proteinExistence type="predicted"/>
<dbReference type="Gene3D" id="3.40.50.1820">
    <property type="entry name" value="alpha/beta hydrolase"/>
    <property type="match status" value="1"/>
</dbReference>
<name>A0AAQ1MFG9_9FIRM</name>
<dbReference type="PANTHER" id="PTHR48098">
    <property type="entry name" value="ENTEROCHELIN ESTERASE-RELATED"/>
    <property type="match status" value="1"/>
</dbReference>
<dbReference type="InterPro" id="IPR050583">
    <property type="entry name" value="Mycobacterial_A85_antigen"/>
</dbReference>
<accession>A0AAQ1MFG9</accession>
<dbReference type="EMBL" id="FQVY01000005">
    <property type="protein sequence ID" value="SHG55402.1"/>
    <property type="molecule type" value="Genomic_DNA"/>
</dbReference>
<evidence type="ECO:0000313" key="1">
    <source>
        <dbReference type="EMBL" id="SHG55402.1"/>
    </source>
</evidence>
<dbReference type="InterPro" id="IPR029058">
    <property type="entry name" value="AB_hydrolase_fold"/>
</dbReference>
<dbReference type="PANTHER" id="PTHR48098:SF1">
    <property type="entry name" value="DIACYLGLYCEROL ACYLTRANSFERASE_MYCOLYLTRANSFERASE AG85A"/>
    <property type="match status" value="1"/>
</dbReference>
<dbReference type="InterPro" id="IPR000801">
    <property type="entry name" value="Esterase-like"/>
</dbReference>
<reference evidence="2" key="1">
    <citation type="submission" date="2016-11" db="EMBL/GenBank/DDBJ databases">
        <authorList>
            <person name="Jaros S."/>
            <person name="Januszkiewicz K."/>
            <person name="Wedrychowicz H."/>
        </authorList>
    </citation>
    <scope>NUCLEOTIDE SEQUENCE [LARGE SCALE GENOMIC DNA]</scope>
    <source>
        <strain evidence="2">DSM 4029</strain>
    </source>
</reference>
<dbReference type="AlphaFoldDB" id="A0AAQ1MFG9"/>
<dbReference type="RefSeq" id="WP_021660708.1">
    <property type="nucleotide sequence ID" value="NZ_FQVY01000005.1"/>
</dbReference>
<gene>
    <name evidence="1" type="ORF">SAMN05444424_2672</name>
</gene>
<dbReference type="GO" id="GO:0016787">
    <property type="term" value="F:hydrolase activity"/>
    <property type="evidence" value="ECO:0007669"/>
    <property type="project" value="UniProtKB-KW"/>
</dbReference>
<protein>
    <submittedName>
        <fullName evidence="1">S-formylglutathione hydrolase FrmB</fullName>
    </submittedName>
</protein>